<reference evidence="2" key="1">
    <citation type="submission" date="2018-04" db="EMBL/GenBank/DDBJ databases">
        <authorList>
            <person name="Go L.Y."/>
            <person name="Mitchell J.A."/>
        </authorList>
    </citation>
    <scope>NUCLEOTIDE SEQUENCE [LARGE SCALE GENOMIC DNA]</scope>
</reference>
<organism evidence="1 2">
    <name type="scientific">Mycobacterium phage Xavia</name>
    <dbReference type="NCBI Taxonomy" id="2178923"/>
    <lineage>
        <taxon>Viruses</taxon>
        <taxon>Duplodnaviria</taxon>
        <taxon>Heunggongvirae</taxon>
        <taxon>Uroviricota</taxon>
        <taxon>Caudoviricetes</taxon>
        <taxon>Pclasvirinae</taxon>
        <taxon>Xaviavirus</taxon>
        <taxon>Xaviavirus xavia</taxon>
    </lineage>
</organism>
<dbReference type="RefSeq" id="YP_009965243.1">
    <property type="nucleotide sequence ID" value="NC_051740.1"/>
</dbReference>
<dbReference type="GeneID" id="60336968"/>
<evidence type="ECO:0000313" key="2">
    <source>
        <dbReference type="Proteomes" id="UP000246903"/>
    </source>
</evidence>
<keyword evidence="2" id="KW-1185">Reference proteome</keyword>
<protein>
    <submittedName>
        <fullName evidence="1">Peptidase</fullName>
    </submittedName>
</protein>
<name>A0A2U8UHH8_9CAUD</name>
<proteinExistence type="predicted"/>
<sequence length="140" mass="16527">MWNPWAEAGQRWRQIQIVWWQELPEGVRGLVRDGTIWLCRTLTQAERRSTLTHELVHLERGIPHHIYREMEERAVDVETARRLIPLSALIDALRESRDPADLAEALWTDEHTVTVRLEALDPLETAEIEHALEDEWLWIP</sequence>
<gene>
    <name evidence="1" type="primary">36</name>
    <name evidence="1" type="ORF">SEA_XAVIA_36</name>
</gene>
<dbReference type="KEGG" id="vg:60336968"/>
<accession>A0A2U8UHH8</accession>
<evidence type="ECO:0000313" key="1">
    <source>
        <dbReference type="EMBL" id="AWN02638.1"/>
    </source>
</evidence>
<dbReference type="EMBL" id="MH230879">
    <property type="protein sequence ID" value="AWN02638.1"/>
    <property type="molecule type" value="Genomic_DNA"/>
</dbReference>
<dbReference type="Proteomes" id="UP000246903">
    <property type="component" value="Segment"/>
</dbReference>